<dbReference type="EMBL" id="BAABJQ010000010">
    <property type="protein sequence ID" value="GAA5188246.1"/>
    <property type="molecule type" value="Genomic_DNA"/>
</dbReference>
<keyword evidence="3 8" id="KW-0816">Tricarboxylic acid cycle</keyword>
<comment type="caution">
    <text evidence="10">The sequence shown here is derived from an EMBL/GenBank/DDBJ whole genome shotgun (WGS) entry which is preliminary data.</text>
</comment>
<dbReference type="Proteomes" id="UP001501570">
    <property type="component" value="Unassembled WGS sequence"/>
</dbReference>
<dbReference type="InterPro" id="IPR002020">
    <property type="entry name" value="Citrate_synthase"/>
</dbReference>
<evidence type="ECO:0000256" key="1">
    <source>
        <dbReference type="ARBA" id="ARBA00004751"/>
    </source>
</evidence>
<evidence type="ECO:0000256" key="2">
    <source>
        <dbReference type="ARBA" id="ARBA00010566"/>
    </source>
</evidence>
<proteinExistence type="inferred from homology"/>
<protein>
    <recommendedName>
        <fullName evidence="6 7">Citrate synthase</fullName>
    </recommendedName>
</protein>
<evidence type="ECO:0000256" key="8">
    <source>
        <dbReference type="RuleBase" id="RU003370"/>
    </source>
</evidence>
<evidence type="ECO:0000256" key="6">
    <source>
        <dbReference type="NCBIfam" id="TIGR01798"/>
    </source>
</evidence>
<dbReference type="SUPFAM" id="SSF48256">
    <property type="entry name" value="Citrate synthase"/>
    <property type="match status" value="1"/>
</dbReference>
<dbReference type="Pfam" id="PF00285">
    <property type="entry name" value="Citrate_synt"/>
    <property type="match status" value="1"/>
</dbReference>
<dbReference type="PROSITE" id="PS00480">
    <property type="entry name" value="CITRATE_SYNTHASE"/>
    <property type="match status" value="1"/>
</dbReference>
<accession>A0ABP9RY95</accession>
<evidence type="ECO:0000313" key="10">
    <source>
        <dbReference type="EMBL" id="GAA5188246.1"/>
    </source>
</evidence>
<evidence type="ECO:0000313" key="11">
    <source>
        <dbReference type="Proteomes" id="UP001501570"/>
    </source>
</evidence>
<keyword evidence="4 7" id="KW-0808">Transferase</keyword>
<evidence type="ECO:0000256" key="5">
    <source>
        <dbReference type="ARBA" id="ARBA00049288"/>
    </source>
</evidence>
<dbReference type="PANTHER" id="PTHR42871">
    <property type="entry name" value="CITRATE SYNTHASE"/>
    <property type="match status" value="1"/>
</dbReference>
<comment type="catalytic activity">
    <reaction evidence="5 8">
        <text>oxaloacetate + acetyl-CoA + H2O = citrate + CoA + H(+)</text>
        <dbReference type="Rhea" id="RHEA:16845"/>
        <dbReference type="ChEBI" id="CHEBI:15377"/>
        <dbReference type="ChEBI" id="CHEBI:15378"/>
        <dbReference type="ChEBI" id="CHEBI:16452"/>
        <dbReference type="ChEBI" id="CHEBI:16947"/>
        <dbReference type="ChEBI" id="CHEBI:57287"/>
        <dbReference type="ChEBI" id="CHEBI:57288"/>
        <dbReference type="EC" id="2.3.3.16"/>
    </reaction>
</comment>
<reference evidence="11" key="1">
    <citation type="journal article" date="2019" name="Int. J. Syst. Evol. Microbiol.">
        <title>The Global Catalogue of Microorganisms (GCM) 10K type strain sequencing project: providing services to taxonomists for standard genome sequencing and annotation.</title>
        <authorList>
            <consortium name="The Broad Institute Genomics Platform"/>
            <consortium name="The Broad Institute Genome Sequencing Center for Infectious Disease"/>
            <person name="Wu L."/>
            <person name="Ma J."/>
        </authorList>
    </citation>
    <scope>NUCLEOTIDE SEQUENCE [LARGE SCALE GENOMIC DNA]</scope>
    <source>
        <strain evidence="11">JCM 18304</strain>
    </source>
</reference>
<dbReference type="PRINTS" id="PR00143">
    <property type="entry name" value="CITRTSNTHASE"/>
</dbReference>
<evidence type="ECO:0000256" key="4">
    <source>
        <dbReference type="ARBA" id="ARBA00022679"/>
    </source>
</evidence>
<dbReference type="PANTHER" id="PTHR42871:SF1">
    <property type="entry name" value="CITRATE SYNTHASE"/>
    <property type="match status" value="1"/>
</dbReference>
<evidence type="ECO:0000256" key="7">
    <source>
        <dbReference type="PIRNR" id="PIRNR001369"/>
    </source>
</evidence>
<dbReference type="RefSeq" id="WP_345631366.1">
    <property type="nucleotide sequence ID" value="NZ_BAABJQ010000010.1"/>
</dbReference>
<gene>
    <name evidence="10" type="ORF">GCM10023322_38510</name>
</gene>
<name>A0ABP9RY95_9ACTN</name>
<dbReference type="InterPro" id="IPR019810">
    <property type="entry name" value="Citrate_synthase_AS"/>
</dbReference>
<comment type="similarity">
    <text evidence="2 7 9">Belongs to the citrate synthase family.</text>
</comment>
<dbReference type="InterPro" id="IPR016143">
    <property type="entry name" value="Citrate_synth-like_sm_a-sub"/>
</dbReference>
<dbReference type="InterPro" id="IPR016142">
    <property type="entry name" value="Citrate_synth-like_lrg_a-sub"/>
</dbReference>
<keyword evidence="11" id="KW-1185">Reference proteome</keyword>
<comment type="pathway">
    <text evidence="1 8">Carbohydrate metabolism; tricarboxylic acid cycle; isocitrate from oxaloacetate: step 1/2.</text>
</comment>
<dbReference type="InterPro" id="IPR010953">
    <property type="entry name" value="Citrate_synthase_typ-I"/>
</dbReference>
<dbReference type="Gene3D" id="2.20.28.60">
    <property type="match status" value="1"/>
</dbReference>
<dbReference type="NCBIfam" id="TIGR01798">
    <property type="entry name" value="cit_synth_I"/>
    <property type="match status" value="1"/>
</dbReference>
<dbReference type="NCBIfam" id="NF004126">
    <property type="entry name" value="PRK05614.1"/>
    <property type="match status" value="1"/>
</dbReference>
<dbReference type="InterPro" id="IPR024176">
    <property type="entry name" value="Citrate_synthase_bac-typ"/>
</dbReference>
<evidence type="ECO:0000256" key="9">
    <source>
        <dbReference type="RuleBase" id="RU003406"/>
    </source>
</evidence>
<dbReference type="Gene3D" id="1.10.580.10">
    <property type="entry name" value="Citrate Synthase, domain 1"/>
    <property type="match status" value="1"/>
</dbReference>
<sequence length="428" mass="47707">MTGFSLGFDDATLPLKVKDATEGPSGIDVTGLLNQTGHVTLDTGFVNTASCTSAITYIDGDAGILRYRGYPIEQLAEKSSFLEVAYLLIYGELPTATELAEFTDRIKWHTLLREEMRRFFDGFPRDAHPMAVLSSAVSALSTFYQDSLDPFDHEQVEISTVRLLAKLPTIASYAFKGSIGQPFLYPDNSLGYVENFLRMTFGVPSMPYELDPMHASVLDMLFVLHADHEQNCSTSAVRLVGSAQANMFASVSAGVNALFGPLHGGANEAVLDMLQRIHLAGDDAESFVRKVKNKEAGTRLMGFGHRVYRNYDPRAAIVKKAAQEIVNGMAKPDPLLDIALRLEEIALSDEYFIERKLYPNVDFYTGLIYKAMGFPTRMFTVLFAIGRLPGWIAQWREMMQDPMTKIARPRQIYTGETERAYTPMEQRA</sequence>
<organism evidence="10 11">
    <name type="scientific">Rugosimonospora acidiphila</name>
    <dbReference type="NCBI Taxonomy" id="556531"/>
    <lineage>
        <taxon>Bacteria</taxon>
        <taxon>Bacillati</taxon>
        <taxon>Actinomycetota</taxon>
        <taxon>Actinomycetes</taxon>
        <taxon>Micromonosporales</taxon>
        <taxon>Micromonosporaceae</taxon>
        <taxon>Rugosimonospora</taxon>
    </lineage>
</organism>
<dbReference type="CDD" id="cd06114">
    <property type="entry name" value="EcCS_like"/>
    <property type="match status" value="1"/>
</dbReference>
<dbReference type="Gene3D" id="1.10.230.10">
    <property type="entry name" value="Cytochrome P450-Terp, domain 2"/>
    <property type="match status" value="1"/>
</dbReference>
<evidence type="ECO:0000256" key="3">
    <source>
        <dbReference type="ARBA" id="ARBA00022532"/>
    </source>
</evidence>
<dbReference type="InterPro" id="IPR036969">
    <property type="entry name" value="Citrate_synthase_sf"/>
</dbReference>
<dbReference type="PIRSF" id="PIRSF001369">
    <property type="entry name" value="Citrate_synth"/>
    <property type="match status" value="1"/>
</dbReference>